<comment type="caution">
    <text evidence="1">The sequence shown here is derived from an EMBL/GenBank/DDBJ whole genome shotgun (WGS) entry which is preliminary data.</text>
</comment>
<organism evidence="1 2">
    <name type="scientific">Microscilla marina ATCC 23134</name>
    <dbReference type="NCBI Taxonomy" id="313606"/>
    <lineage>
        <taxon>Bacteria</taxon>
        <taxon>Pseudomonadati</taxon>
        <taxon>Bacteroidota</taxon>
        <taxon>Cytophagia</taxon>
        <taxon>Cytophagales</taxon>
        <taxon>Microscillaceae</taxon>
        <taxon>Microscilla</taxon>
    </lineage>
</organism>
<dbReference type="eggNOG" id="COG3299">
    <property type="taxonomic scope" value="Bacteria"/>
</dbReference>
<dbReference type="OrthoDB" id="9762853at2"/>
<evidence type="ECO:0000313" key="2">
    <source>
        <dbReference type="Proteomes" id="UP000004095"/>
    </source>
</evidence>
<reference evidence="1 2" key="1">
    <citation type="submission" date="2007-01" db="EMBL/GenBank/DDBJ databases">
        <authorList>
            <person name="Haygood M."/>
            <person name="Podell S."/>
            <person name="Anderson C."/>
            <person name="Hopkinson B."/>
            <person name="Roe K."/>
            <person name="Barbeau K."/>
            <person name="Gaasterland T."/>
            <person name="Ferriera S."/>
            <person name="Johnson J."/>
            <person name="Kravitz S."/>
            <person name="Beeson K."/>
            <person name="Sutton G."/>
            <person name="Rogers Y.-H."/>
            <person name="Friedman R."/>
            <person name="Frazier M."/>
            <person name="Venter J.C."/>
        </authorList>
    </citation>
    <scope>NUCLEOTIDE SEQUENCE [LARGE SCALE GENOMIC DNA]</scope>
    <source>
        <strain evidence="1 2">ATCC 23134</strain>
    </source>
</reference>
<dbReference type="EMBL" id="AAWS01000001">
    <property type="protein sequence ID" value="EAY31816.1"/>
    <property type="molecule type" value="Genomic_DNA"/>
</dbReference>
<protein>
    <submittedName>
        <fullName evidence="1">Uncharacterized protein</fullName>
    </submittedName>
</protein>
<name>A1ZC14_MICM2</name>
<dbReference type="Proteomes" id="UP000004095">
    <property type="component" value="Unassembled WGS sequence"/>
</dbReference>
<dbReference type="RefSeq" id="WP_002692514.1">
    <property type="nucleotide sequence ID" value="NZ_AAWS01000001.1"/>
</dbReference>
<proteinExistence type="predicted"/>
<accession>A1ZC14</accession>
<sequence>MSENQELYYRDGTSQLQRTQAALDKDYVRIEERTIEDWLKFAEKYAEGLNFYAANNEIQGNWSGFLSGNVSKEEMMAYLKDPASLADQPSKQEWMSRPHFVLLLTFLQLLDQHLKPALNHILPRHLDYYYHEVLQFVQKPAQPDRVYLMFELAKNYANDRFLLAENTELLAGKDSTGKDLIYKTGQRLMINRAKVAQIKSTFINREVKQPDSYQLPGGFYQMLKLALGQVTTGNDVTLKPGADLPVPGILGFASAPTDQTAAAFFAKVKTALAFANDELHLSFADLRLLMHLKQNRDNDSHQWAQINQELANMKNGGAYTSKDFVANFTAATGHSPLDDTVYQVVQSVNSVYDLYQELNLATTGQYDLFKTLQEPLENQGYADINRVRNLRTFINDNFYSGSSDDNVANQNFNNFHQMMQVRIEVYDEWLEIQERLNNIADLSNEADFEDIELPNFDQLLESKYGSMPNFAMVDASITTLDNYFDTLTSLEQYFALFMEEIQQLLESALVKRDQQTVTDLLYKAHQQKRTVIRQKELAALDKTSDTLFKAAFGQPNPGDDYPMLPAGSSTLEDLLPLLEADPPDETAQRYVTNVLKLTTKDFKFIIALCTQHSGGFVAPAWQWNKAHRLLAEAEAKIRGGVLATGPVITQLNGLYAFEDATVATTGDQDETFDRWRTFGRVEADKLTQLGIAIHSPVLALSGGERSIELSLELNPNLTPAQEQAIQAIDLEDNPFGAELTTGKGWQTVTGFASITFTTSSAADPDTGNPIYTKILKIVCTLTSDFDPVQALSPDAEGYLAPEPALRLLVGQPGLELGELTAHDLFSRVLLKKIDLKVMVQNLVPSHIRNDVATLQAKEAFAPFGTTPVAKSNFYFTHPELMFKQLDTVALQLNWLGMPGNWNAYYNHYSNRDAANIKATLDLYDQGVKRRFSINDATEDFELLNSTGVDLSLDASIESTRPFGYTPLAATPATNDLFAHPRYFVLQLGNVDFGHSEYPVLAASKSTQLAIDLQGSGTVVATDYQVNAPYTPELQNFSIHYTASVSIGEEEAAASTNPATMLHLHPFGHATVGQEQVKEITFLPSYTQEGYLYLGIKDLDPPYDLSLLFRMAEGSANPDLAPPNIDWRYLVNDEWKILTQQGRIITDDSNGLLNSGIIKLRIPAEANDVHQLMPTGYYWLRASVRNHSKGLSDAIGIHAQAVEAVFENRQNDPQHLQTPLPAHSIQRTYLPQAEIKGVSQPYGSFGGQTIESLGRLNTRISERLRHKNRAVNIWDYERLVLEAFSEVYKAKCLPGELLNDGTPGEVRLIVVPNIGGIRPYDPFKPKLSGDVLQAIEGYLKQRMSAPANVTVRNPVYHELKIFMQVVFYEEYQADNKYYLEILHQVLQEYLAPWAFDTGADIALGGKLYPNLIVDFVERLEYVDYINNFSMTYNDGEHILPVTPEEMQTGLIAQQADVVWVSAREHRLSAIGNVGAKGTGVGYMMVSNDFTVA</sequence>
<gene>
    <name evidence="1" type="ORF">M23134_01845</name>
</gene>
<evidence type="ECO:0000313" key="1">
    <source>
        <dbReference type="EMBL" id="EAY31816.1"/>
    </source>
</evidence>
<keyword evidence="2" id="KW-1185">Reference proteome</keyword>